<dbReference type="GO" id="GO:0003677">
    <property type="term" value="F:DNA binding"/>
    <property type="evidence" value="ECO:0007669"/>
    <property type="project" value="UniProtKB-UniRule"/>
</dbReference>
<sequence>MTPLTSKQRQSRATQERLLAAAFEEFQLHGLAGARVDRIAERAKSNKRLIYIYFGNKEQLFDVVVQRSLEKMIDAHAVPLPDDLPGYAVELFDYLEERPEVFRLFWWRHLERRDTSEVEQANYRDKVARIAEAQRAGRLDAKIPAAHLFAFLLGVVQSWSLASDALRDAAGEDATRDRRRESVREAVARVTGTSMG</sequence>
<evidence type="ECO:0000256" key="2">
    <source>
        <dbReference type="PROSITE-ProRule" id="PRU00335"/>
    </source>
</evidence>
<name>A0A6J4R6T5_9ACTN</name>
<organism evidence="4">
    <name type="scientific">uncultured Rubrobacteraceae bacterium</name>
    <dbReference type="NCBI Taxonomy" id="349277"/>
    <lineage>
        <taxon>Bacteria</taxon>
        <taxon>Bacillati</taxon>
        <taxon>Actinomycetota</taxon>
        <taxon>Rubrobacteria</taxon>
        <taxon>Rubrobacterales</taxon>
        <taxon>Rubrobacteraceae</taxon>
        <taxon>environmental samples</taxon>
    </lineage>
</organism>
<dbReference type="GO" id="GO:0006355">
    <property type="term" value="P:regulation of DNA-templated transcription"/>
    <property type="evidence" value="ECO:0007669"/>
    <property type="project" value="UniProtKB-ARBA"/>
</dbReference>
<dbReference type="InterPro" id="IPR050109">
    <property type="entry name" value="HTH-type_TetR-like_transc_reg"/>
</dbReference>
<dbReference type="SUPFAM" id="SSF48498">
    <property type="entry name" value="Tetracyclin repressor-like, C-terminal domain"/>
    <property type="match status" value="1"/>
</dbReference>
<reference evidence="4" key="1">
    <citation type="submission" date="2020-02" db="EMBL/GenBank/DDBJ databases">
        <authorList>
            <person name="Meier V. D."/>
        </authorList>
    </citation>
    <scope>NUCLEOTIDE SEQUENCE</scope>
    <source>
        <strain evidence="4">AVDCRST_MAG58</strain>
    </source>
</reference>
<dbReference type="PRINTS" id="PR00455">
    <property type="entry name" value="HTHTETR"/>
</dbReference>
<dbReference type="Pfam" id="PF00440">
    <property type="entry name" value="TetR_N"/>
    <property type="match status" value="1"/>
</dbReference>
<feature type="DNA-binding region" description="H-T-H motif" evidence="2">
    <location>
        <begin position="35"/>
        <end position="54"/>
    </location>
</feature>
<feature type="domain" description="HTH tetR-type" evidence="3">
    <location>
        <begin position="12"/>
        <end position="72"/>
    </location>
</feature>
<dbReference type="InterPro" id="IPR036271">
    <property type="entry name" value="Tet_transcr_reg_TetR-rel_C_sf"/>
</dbReference>
<dbReference type="Pfam" id="PF17926">
    <property type="entry name" value="TetR_C_21"/>
    <property type="match status" value="1"/>
</dbReference>
<proteinExistence type="predicted"/>
<protein>
    <submittedName>
        <fullName evidence="4">Transcriptional regulator, AcrR family</fullName>
    </submittedName>
</protein>
<evidence type="ECO:0000313" key="4">
    <source>
        <dbReference type="EMBL" id="CAA9457274.1"/>
    </source>
</evidence>
<dbReference type="SUPFAM" id="SSF46689">
    <property type="entry name" value="Homeodomain-like"/>
    <property type="match status" value="1"/>
</dbReference>
<dbReference type="InterPro" id="IPR009057">
    <property type="entry name" value="Homeodomain-like_sf"/>
</dbReference>
<dbReference type="PANTHER" id="PTHR30328">
    <property type="entry name" value="TRANSCRIPTIONAL REPRESSOR"/>
    <property type="match status" value="1"/>
</dbReference>
<dbReference type="EMBL" id="CADCVF010000039">
    <property type="protein sequence ID" value="CAA9457274.1"/>
    <property type="molecule type" value="Genomic_DNA"/>
</dbReference>
<dbReference type="InterPro" id="IPR041467">
    <property type="entry name" value="Sco4008_C"/>
</dbReference>
<dbReference type="AlphaFoldDB" id="A0A6J4R6T5"/>
<dbReference type="PROSITE" id="PS50977">
    <property type="entry name" value="HTH_TETR_2"/>
    <property type="match status" value="1"/>
</dbReference>
<evidence type="ECO:0000259" key="3">
    <source>
        <dbReference type="PROSITE" id="PS50977"/>
    </source>
</evidence>
<evidence type="ECO:0000256" key="1">
    <source>
        <dbReference type="ARBA" id="ARBA00023125"/>
    </source>
</evidence>
<keyword evidence="1 2" id="KW-0238">DNA-binding</keyword>
<gene>
    <name evidence="4" type="ORF">AVDCRST_MAG58-1679</name>
</gene>
<accession>A0A6J4R6T5</accession>
<dbReference type="PANTHER" id="PTHR30328:SF54">
    <property type="entry name" value="HTH-TYPE TRANSCRIPTIONAL REPRESSOR SCO4008"/>
    <property type="match status" value="1"/>
</dbReference>
<dbReference type="InterPro" id="IPR001647">
    <property type="entry name" value="HTH_TetR"/>
</dbReference>
<dbReference type="Gene3D" id="1.10.357.10">
    <property type="entry name" value="Tetracycline Repressor, domain 2"/>
    <property type="match status" value="1"/>
</dbReference>